<feature type="compositionally biased region" description="Basic and acidic residues" evidence="1">
    <location>
        <begin position="69"/>
        <end position="89"/>
    </location>
</feature>
<keyword evidence="3" id="KW-1185">Reference proteome</keyword>
<protein>
    <submittedName>
        <fullName evidence="2">Uncharacterized protein</fullName>
    </submittedName>
</protein>
<proteinExistence type="predicted"/>
<accession>A0ABV0USD4</accession>
<feature type="region of interest" description="Disordered" evidence="1">
    <location>
        <begin position="69"/>
        <end position="104"/>
    </location>
</feature>
<dbReference type="EMBL" id="JAHRIQ010081662">
    <property type="protein sequence ID" value="MEQ2247340.1"/>
    <property type="molecule type" value="Genomic_DNA"/>
</dbReference>
<feature type="compositionally biased region" description="Basic residues" evidence="1">
    <location>
        <begin position="95"/>
        <end position="104"/>
    </location>
</feature>
<name>A0ABV0USD4_9TELE</name>
<comment type="caution">
    <text evidence="2">The sequence shown here is derived from an EMBL/GenBank/DDBJ whole genome shotgun (WGS) entry which is preliminary data.</text>
</comment>
<sequence>MDGWMDGAEGEWEMLREKDGIFIAAAVFIAAQRRGEERVGWGRGLGWAFSLLRTTGGGGGRRDAALALRDTQETRDEKRRAEKQIERGRGGPQSKHIHLWIRDP</sequence>
<evidence type="ECO:0000313" key="3">
    <source>
        <dbReference type="Proteomes" id="UP001482620"/>
    </source>
</evidence>
<evidence type="ECO:0000313" key="2">
    <source>
        <dbReference type="EMBL" id="MEQ2247340.1"/>
    </source>
</evidence>
<evidence type="ECO:0000256" key="1">
    <source>
        <dbReference type="SAM" id="MobiDB-lite"/>
    </source>
</evidence>
<organism evidence="2 3">
    <name type="scientific">Ilyodon furcidens</name>
    <name type="common">goldbreast splitfin</name>
    <dbReference type="NCBI Taxonomy" id="33524"/>
    <lineage>
        <taxon>Eukaryota</taxon>
        <taxon>Metazoa</taxon>
        <taxon>Chordata</taxon>
        <taxon>Craniata</taxon>
        <taxon>Vertebrata</taxon>
        <taxon>Euteleostomi</taxon>
        <taxon>Actinopterygii</taxon>
        <taxon>Neopterygii</taxon>
        <taxon>Teleostei</taxon>
        <taxon>Neoteleostei</taxon>
        <taxon>Acanthomorphata</taxon>
        <taxon>Ovalentaria</taxon>
        <taxon>Atherinomorphae</taxon>
        <taxon>Cyprinodontiformes</taxon>
        <taxon>Goodeidae</taxon>
        <taxon>Ilyodon</taxon>
    </lineage>
</organism>
<dbReference type="Proteomes" id="UP001482620">
    <property type="component" value="Unassembled WGS sequence"/>
</dbReference>
<gene>
    <name evidence="2" type="ORF">ILYODFUR_008406</name>
</gene>
<reference evidence="2 3" key="1">
    <citation type="submission" date="2021-06" db="EMBL/GenBank/DDBJ databases">
        <authorList>
            <person name="Palmer J.M."/>
        </authorList>
    </citation>
    <scope>NUCLEOTIDE SEQUENCE [LARGE SCALE GENOMIC DNA]</scope>
    <source>
        <strain evidence="3">if_2019</strain>
        <tissue evidence="2">Muscle</tissue>
    </source>
</reference>